<dbReference type="AlphaFoldDB" id="A0A1Y5PL30"/>
<protein>
    <submittedName>
        <fullName evidence="2">Putative Transcription factor WhiB</fullName>
    </submittedName>
</protein>
<dbReference type="Pfam" id="PF02467">
    <property type="entry name" value="Whib"/>
    <property type="match status" value="1"/>
</dbReference>
<evidence type="ECO:0000259" key="1">
    <source>
        <dbReference type="PROSITE" id="PS51674"/>
    </source>
</evidence>
<evidence type="ECO:0000313" key="2">
    <source>
        <dbReference type="EMBL" id="SBS78120.1"/>
    </source>
</evidence>
<name>A0A1Y5PL30_9MYCO</name>
<gene>
    <name evidence="2" type="ORF">MHPYR_510004</name>
</gene>
<dbReference type="EMBL" id="FLQS01000047">
    <property type="protein sequence ID" value="SBS78120.1"/>
    <property type="molecule type" value="Genomic_DNA"/>
</dbReference>
<reference evidence="2" key="1">
    <citation type="submission" date="2016-03" db="EMBL/GenBank/DDBJ databases">
        <authorList>
            <person name="Ploux O."/>
        </authorList>
    </citation>
    <scope>NUCLEOTIDE SEQUENCE</scope>
    <source>
        <strain evidence="2">UC10</strain>
    </source>
</reference>
<sequence>MSRTLGSSPRVSPCPPCHAEPDRWFDREDRSVALRGCLACPVRGWCAREALRTRACWGMWAGVWIDGQHRDAIGYLRSVAAAPLTPVVLHRPNSMADKVAPQRRYASASPHALIAARSSGHCEVMLDGCRYSGDVLLSRITGFPEPDLPTAAHGFLACTPCQSRLEQPARIAVRELGYRLHSPTEALTAPFYWRQSGWAILDPGGQLHASTGARHRRAS</sequence>
<dbReference type="InterPro" id="IPR034768">
    <property type="entry name" value="4FE4S_WBL"/>
</dbReference>
<proteinExistence type="predicted"/>
<organism evidence="2">
    <name type="scientific">uncultured Mycobacterium sp</name>
    <dbReference type="NCBI Taxonomy" id="171292"/>
    <lineage>
        <taxon>Bacteria</taxon>
        <taxon>Bacillati</taxon>
        <taxon>Actinomycetota</taxon>
        <taxon>Actinomycetes</taxon>
        <taxon>Mycobacteriales</taxon>
        <taxon>Mycobacteriaceae</taxon>
        <taxon>Mycobacterium</taxon>
        <taxon>environmental samples</taxon>
    </lineage>
</organism>
<accession>A0A1Y5PL30</accession>
<feature type="domain" description="4Fe-4S Wbl-type" evidence="1">
    <location>
        <begin position="13"/>
        <end position="70"/>
    </location>
</feature>
<dbReference type="PROSITE" id="PS51674">
    <property type="entry name" value="4FE4S_WBL"/>
    <property type="match status" value="1"/>
</dbReference>